<evidence type="ECO:0000313" key="1">
    <source>
        <dbReference type="EMBL" id="KXS93501.1"/>
    </source>
</evidence>
<dbReference type="EMBL" id="LFZO01001209">
    <property type="protein sequence ID" value="KXS93501.1"/>
    <property type="molecule type" value="Genomic_DNA"/>
</dbReference>
<keyword evidence="2" id="KW-1185">Reference proteome</keyword>
<gene>
    <name evidence="1" type="ORF">AC579_4679</name>
</gene>
<organism evidence="1 2">
    <name type="scientific">Pseudocercospora musae</name>
    <dbReference type="NCBI Taxonomy" id="113226"/>
    <lineage>
        <taxon>Eukaryota</taxon>
        <taxon>Fungi</taxon>
        <taxon>Dikarya</taxon>
        <taxon>Ascomycota</taxon>
        <taxon>Pezizomycotina</taxon>
        <taxon>Dothideomycetes</taxon>
        <taxon>Dothideomycetidae</taxon>
        <taxon>Mycosphaerellales</taxon>
        <taxon>Mycosphaerellaceae</taxon>
        <taxon>Pseudocercospora</taxon>
    </lineage>
</organism>
<reference evidence="1 2" key="1">
    <citation type="submission" date="2015-07" db="EMBL/GenBank/DDBJ databases">
        <title>Comparative genomics of the Sigatoka disease complex on banana suggests a link between parallel evolutionary changes in Pseudocercospora fijiensis and Pseudocercospora eumusae and increased virulence on the banana host.</title>
        <authorList>
            <person name="Chang T.-C."/>
            <person name="Salvucci A."/>
            <person name="Crous P.W."/>
            <person name="Stergiopoulos I."/>
        </authorList>
    </citation>
    <scope>NUCLEOTIDE SEQUENCE [LARGE SCALE GENOMIC DNA]</scope>
    <source>
        <strain evidence="1 2">CBS 116634</strain>
    </source>
</reference>
<accession>A0A139GTI8</accession>
<proteinExistence type="predicted"/>
<dbReference type="AlphaFoldDB" id="A0A139GTI8"/>
<comment type="caution">
    <text evidence="1">The sequence shown here is derived from an EMBL/GenBank/DDBJ whole genome shotgun (WGS) entry which is preliminary data.</text>
</comment>
<dbReference type="OrthoDB" id="10429064at2759"/>
<dbReference type="Proteomes" id="UP000073492">
    <property type="component" value="Unassembled WGS sequence"/>
</dbReference>
<name>A0A139GTI8_9PEZI</name>
<sequence length="137" mass="15940">MKYRQEAMSTAGEDSDQEQDIAIMDAHEPAQFKDVYATTYTAEEDNTLHYTTIFLTELRTIPPVAANLSQLPRQYVDLLRFPVDQAVRLFDDAYGNAWWLSADALYMHERVIQQDRVRRHPAADPIEKILQRARRRG</sequence>
<evidence type="ECO:0000313" key="2">
    <source>
        <dbReference type="Proteomes" id="UP000073492"/>
    </source>
</evidence>
<protein>
    <submittedName>
        <fullName evidence="1">Uncharacterized protein</fullName>
    </submittedName>
</protein>